<gene>
    <name evidence="3" type="ORF">SAMN02745120_1272</name>
</gene>
<evidence type="ECO:0000313" key="3">
    <source>
        <dbReference type="EMBL" id="SKB39897.1"/>
    </source>
</evidence>
<sequence length="166" mass="18783">MKKVMILIENLFDEQELIYPYHRLREDFEVVLVGSKKDEAYKSKAGFSLKSDLASEEVNLEEYEALFIPGGFSPDYMRRTEATVNLVKMFIKTGKPVAAICHGPWMLASADAIKDKEVTSFFSIKDDMIHAGGIWVDKEVVVSDNILTSRNPGDLPALMKKFVEMI</sequence>
<accession>A0A1T5AYN0</accession>
<dbReference type="EMBL" id="FUYN01000002">
    <property type="protein sequence ID" value="SKB39897.1"/>
    <property type="molecule type" value="Genomic_DNA"/>
</dbReference>
<dbReference type="AlphaFoldDB" id="A0A1T5AYN0"/>
<dbReference type="NCBIfam" id="TIGR01382">
    <property type="entry name" value="PfpI"/>
    <property type="match status" value="1"/>
</dbReference>
<dbReference type="Gene3D" id="3.40.50.880">
    <property type="match status" value="1"/>
</dbReference>
<evidence type="ECO:0000259" key="2">
    <source>
        <dbReference type="Pfam" id="PF01965"/>
    </source>
</evidence>
<dbReference type="SUPFAM" id="SSF52317">
    <property type="entry name" value="Class I glutamine amidotransferase-like"/>
    <property type="match status" value="1"/>
</dbReference>
<evidence type="ECO:0000313" key="4">
    <source>
        <dbReference type="Proteomes" id="UP000243406"/>
    </source>
</evidence>
<dbReference type="Pfam" id="PF01965">
    <property type="entry name" value="DJ-1_PfpI"/>
    <property type="match status" value="1"/>
</dbReference>
<dbReference type="CDD" id="cd03134">
    <property type="entry name" value="GATase1_PfpI_like"/>
    <property type="match status" value="1"/>
</dbReference>
<comment type="similarity">
    <text evidence="1">Belongs to the peptidase C56 family.</text>
</comment>
<evidence type="ECO:0000256" key="1">
    <source>
        <dbReference type="ARBA" id="ARBA00008542"/>
    </source>
</evidence>
<dbReference type="PROSITE" id="PS51276">
    <property type="entry name" value="PEPTIDASE_C56_PFPI"/>
    <property type="match status" value="1"/>
</dbReference>
<dbReference type="GO" id="GO:0008233">
    <property type="term" value="F:peptidase activity"/>
    <property type="evidence" value="ECO:0007669"/>
    <property type="project" value="UniProtKB-KW"/>
</dbReference>
<reference evidence="4" key="1">
    <citation type="submission" date="2017-02" db="EMBL/GenBank/DDBJ databases">
        <authorList>
            <person name="Varghese N."/>
            <person name="Submissions S."/>
        </authorList>
    </citation>
    <scope>NUCLEOTIDE SEQUENCE [LARGE SCALE GENOMIC DNA]</scope>
    <source>
        <strain evidence="4">ATCC 35199</strain>
    </source>
</reference>
<organism evidence="3 4">
    <name type="scientific">Acetoanaerobium noterae</name>
    <dbReference type="NCBI Taxonomy" id="745369"/>
    <lineage>
        <taxon>Bacteria</taxon>
        <taxon>Bacillati</taxon>
        <taxon>Bacillota</taxon>
        <taxon>Clostridia</taxon>
        <taxon>Peptostreptococcales</taxon>
        <taxon>Filifactoraceae</taxon>
        <taxon>Acetoanaerobium</taxon>
    </lineage>
</organism>
<protein>
    <submittedName>
        <fullName evidence="3">Protease I</fullName>
    </submittedName>
</protein>
<dbReference type="InterPro" id="IPR029062">
    <property type="entry name" value="Class_I_gatase-like"/>
</dbReference>
<keyword evidence="4" id="KW-1185">Reference proteome</keyword>
<keyword evidence="3" id="KW-0378">Hydrolase</keyword>
<proteinExistence type="inferred from homology"/>
<dbReference type="OrthoDB" id="9800516at2"/>
<dbReference type="PANTHER" id="PTHR42733">
    <property type="entry name" value="DJ-1 PROTEIN"/>
    <property type="match status" value="1"/>
</dbReference>
<feature type="domain" description="DJ-1/PfpI" evidence="2">
    <location>
        <begin position="2"/>
        <end position="164"/>
    </location>
</feature>
<dbReference type="RefSeq" id="WP_079589331.1">
    <property type="nucleotide sequence ID" value="NZ_FUYN01000002.1"/>
</dbReference>
<dbReference type="InterPro" id="IPR006286">
    <property type="entry name" value="C56_PfpI-like"/>
</dbReference>
<name>A0A1T5AYN0_9FIRM</name>
<dbReference type="Proteomes" id="UP000243406">
    <property type="component" value="Unassembled WGS sequence"/>
</dbReference>
<dbReference type="InterPro" id="IPR002818">
    <property type="entry name" value="DJ-1/PfpI"/>
</dbReference>
<keyword evidence="3" id="KW-0645">Protease</keyword>
<dbReference type="GO" id="GO:0006508">
    <property type="term" value="P:proteolysis"/>
    <property type="evidence" value="ECO:0007669"/>
    <property type="project" value="UniProtKB-KW"/>
</dbReference>